<protein>
    <recommendedName>
        <fullName evidence="8">DDE Tnp4 domain-containing protein</fullName>
    </recommendedName>
</protein>
<sequence>MFHDSTSSSTDDFLFVAAVCHEHQKKRKKKRQYWVHDIFRARLEEGEFHTLFRRLQLDERKFYKYYRMSSGKFNQLHDILRVQLTKQHTKFRESINSLERLTVFIRFLATGADYQTLSFNFRIGHSTIQNIVTHTSNALWETLRNEVMPQPTTELLQSCAKKFEELWNYPNCVAAIDGKHITMQAPPGSGSLYFNYKKTFSVVLLAMVDAEYRFVAVDVGAYGENSDGGIFNESNMGKCLKKKTFGMPEDRPITQNGEPLPYVIVGDEAFPCKTYLMRPYSGSGLPQDRRVFNYRLSRARRVSENAFGILCQKFRVFLNKLQIHPKNADKLVLAALCLHNFLRDDNALLSVLDEEKNVNDVQILESLPRIGGKFSNDAGAVRDRFKEYFMSPAGALPWQEDTVNAGIL</sequence>
<evidence type="ECO:0000256" key="2">
    <source>
        <dbReference type="ARBA" id="ARBA00004123"/>
    </source>
</evidence>
<evidence type="ECO:0000256" key="6">
    <source>
        <dbReference type="ARBA" id="ARBA00022801"/>
    </source>
</evidence>
<keyword evidence="7" id="KW-0539">Nucleus</keyword>
<dbReference type="Pfam" id="PF13359">
    <property type="entry name" value="DDE_Tnp_4"/>
    <property type="match status" value="1"/>
</dbReference>
<dbReference type="InterPro" id="IPR027806">
    <property type="entry name" value="HARBI1_dom"/>
</dbReference>
<organism evidence="9 10">
    <name type="scientific">Pyrocoelia pectoralis</name>
    <dbReference type="NCBI Taxonomy" id="417401"/>
    <lineage>
        <taxon>Eukaryota</taxon>
        <taxon>Metazoa</taxon>
        <taxon>Ecdysozoa</taxon>
        <taxon>Arthropoda</taxon>
        <taxon>Hexapoda</taxon>
        <taxon>Insecta</taxon>
        <taxon>Pterygota</taxon>
        <taxon>Neoptera</taxon>
        <taxon>Endopterygota</taxon>
        <taxon>Coleoptera</taxon>
        <taxon>Polyphaga</taxon>
        <taxon>Elateriformia</taxon>
        <taxon>Elateroidea</taxon>
        <taxon>Lampyridae</taxon>
        <taxon>Lampyrinae</taxon>
        <taxon>Pyrocoelia</taxon>
    </lineage>
</organism>
<comment type="similarity">
    <text evidence="3">Belongs to the HARBI1 family.</text>
</comment>
<keyword evidence="10" id="KW-1185">Reference proteome</keyword>
<evidence type="ECO:0000313" key="9">
    <source>
        <dbReference type="EMBL" id="KAK5638447.1"/>
    </source>
</evidence>
<dbReference type="GO" id="GO:0005634">
    <property type="term" value="C:nucleus"/>
    <property type="evidence" value="ECO:0007669"/>
    <property type="project" value="UniProtKB-SubCell"/>
</dbReference>
<evidence type="ECO:0000256" key="7">
    <source>
        <dbReference type="ARBA" id="ARBA00023242"/>
    </source>
</evidence>
<keyword evidence="5" id="KW-0479">Metal-binding</keyword>
<evidence type="ECO:0000256" key="1">
    <source>
        <dbReference type="ARBA" id="ARBA00001968"/>
    </source>
</evidence>
<evidence type="ECO:0000256" key="4">
    <source>
        <dbReference type="ARBA" id="ARBA00022722"/>
    </source>
</evidence>
<evidence type="ECO:0000256" key="3">
    <source>
        <dbReference type="ARBA" id="ARBA00006958"/>
    </source>
</evidence>
<dbReference type="InterPro" id="IPR045249">
    <property type="entry name" value="HARBI1-like"/>
</dbReference>
<comment type="caution">
    <text evidence="9">The sequence shown here is derived from an EMBL/GenBank/DDBJ whole genome shotgun (WGS) entry which is preliminary data.</text>
</comment>
<evidence type="ECO:0000313" key="10">
    <source>
        <dbReference type="Proteomes" id="UP001329430"/>
    </source>
</evidence>
<dbReference type="EMBL" id="JAVRBK010000010">
    <property type="protein sequence ID" value="KAK5638447.1"/>
    <property type="molecule type" value="Genomic_DNA"/>
</dbReference>
<accession>A0AAN7ZCF1</accession>
<dbReference type="PANTHER" id="PTHR22930:SF269">
    <property type="entry name" value="NUCLEASE HARBI1-LIKE PROTEIN"/>
    <property type="match status" value="1"/>
</dbReference>
<dbReference type="Proteomes" id="UP001329430">
    <property type="component" value="Chromosome 10"/>
</dbReference>
<feature type="domain" description="DDE Tnp4" evidence="8">
    <location>
        <begin position="176"/>
        <end position="340"/>
    </location>
</feature>
<keyword evidence="6" id="KW-0378">Hydrolase</keyword>
<name>A0AAN7ZCF1_9COLE</name>
<comment type="subcellular location">
    <subcellularLocation>
        <location evidence="2">Nucleus</location>
    </subcellularLocation>
</comment>
<reference evidence="9 10" key="1">
    <citation type="journal article" date="2024" name="Insects">
        <title>An Improved Chromosome-Level Genome Assembly of the Firefly Pyrocoelia pectoralis.</title>
        <authorList>
            <person name="Fu X."/>
            <person name="Meyer-Rochow V.B."/>
            <person name="Ballantyne L."/>
            <person name="Zhu X."/>
        </authorList>
    </citation>
    <scope>NUCLEOTIDE SEQUENCE [LARGE SCALE GENOMIC DNA]</scope>
    <source>
        <strain evidence="9">XCY_ONT2</strain>
    </source>
</reference>
<dbReference type="GO" id="GO:0004518">
    <property type="term" value="F:nuclease activity"/>
    <property type="evidence" value="ECO:0007669"/>
    <property type="project" value="UniProtKB-KW"/>
</dbReference>
<dbReference type="AlphaFoldDB" id="A0AAN7ZCF1"/>
<dbReference type="GO" id="GO:0016787">
    <property type="term" value="F:hydrolase activity"/>
    <property type="evidence" value="ECO:0007669"/>
    <property type="project" value="UniProtKB-KW"/>
</dbReference>
<keyword evidence="4" id="KW-0540">Nuclease</keyword>
<evidence type="ECO:0000259" key="8">
    <source>
        <dbReference type="Pfam" id="PF13359"/>
    </source>
</evidence>
<proteinExistence type="inferred from homology"/>
<evidence type="ECO:0000256" key="5">
    <source>
        <dbReference type="ARBA" id="ARBA00022723"/>
    </source>
</evidence>
<dbReference type="GO" id="GO:0046872">
    <property type="term" value="F:metal ion binding"/>
    <property type="evidence" value="ECO:0007669"/>
    <property type="project" value="UniProtKB-KW"/>
</dbReference>
<dbReference type="PANTHER" id="PTHR22930">
    <property type="match status" value="1"/>
</dbReference>
<comment type="cofactor">
    <cofactor evidence="1">
        <name>a divalent metal cation</name>
        <dbReference type="ChEBI" id="CHEBI:60240"/>
    </cofactor>
</comment>
<gene>
    <name evidence="9" type="ORF">RI129_012742</name>
</gene>